<evidence type="ECO:0000313" key="8">
    <source>
        <dbReference type="Proteomes" id="UP001215712"/>
    </source>
</evidence>
<gene>
    <name evidence="7" type="ORF">N7493_005589</name>
</gene>
<protein>
    <recommendedName>
        <fullName evidence="6">FAD-binding domain-containing protein</fullName>
    </recommendedName>
</protein>
<dbReference type="PANTHER" id="PTHR47178">
    <property type="entry name" value="MONOOXYGENASE, FAD-BINDING"/>
    <property type="match status" value="1"/>
</dbReference>
<accession>A0AAD6MWP9</accession>
<keyword evidence="2" id="KW-0285">Flavoprotein</keyword>
<dbReference type="InterPro" id="IPR036188">
    <property type="entry name" value="FAD/NAD-bd_sf"/>
</dbReference>
<dbReference type="PANTHER" id="PTHR47178:SF5">
    <property type="entry name" value="FAD-BINDING DOMAIN-CONTAINING PROTEIN"/>
    <property type="match status" value="1"/>
</dbReference>
<dbReference type="GO" id="GO:0071949">
    <property type="term" value="F:FAD binding"/>
    <property type="evidence" value="ECO:0007669"/>
    <property type="project" value="InterPro"/>
</dbReference>
<reference evidence="7" key="1">
    <citation type="journal article" date="2023" name="IMA Fungus">
        <title>Comparative genomic study of the Penicillium genus elucidates a diverse pangenome and 15 lateral gene transfer events.</title>
        <authorList>
            <person name="Petersen C."/>
            <person name="Sorensen T."/>
            <person name="Nielsen M.R."/>
            <person name="Sondergaard T.E."/>
            <person name="Sorensen J.L."/>
            <person name="Fitzpatrick D.A."/>
            <person name="Frisvad J.C."/>
            <person name="Nielsen K.L."/>
        </authorList>
    </citation>
    <scope>NUCLEOTIDE SEQUENCE</scope>
    <source>
        <strain evidence="7">IBT 17514</strain>
    </source>
</reference>
<dbReference type="SUPFAM" id="SSF51905">
    <property type="entry name" value="FAD/NAD(P)-binding domain"/>
    <property type="match status" value="1"/>
</dbReference>
<comment type="caution">
    <text evidence="7">The sequence shown here is derived from an EMBL/GenBank/DDBJ whole genome shotgun (WGS) entry which is preliminary data.</text>
</comment>
<evidence type="ECO:0000256" key="1">
    <source>
        <dbReference type="ARBA" id="ARBA00001974"/>
    </source>
</evidence>
<dbReference type="InterPro" id="IPR002938">
    <property type="entry name" value="FAD-bd"/>
</dbReference>
<dbReference type="Pfam" id="PF01494">
    <property type="entry name" value="FAD_binding_3"/>
    <property type="match status" value="1"/>
</dbReference>
<comment type="cofactor">
    <cofactor evidence="1">
        <name>FAD</name>
        <dbReference type="ChEBI" id="CHEBI:57692"/>
    </cofactor>
</comment>
<evidence type="ECO:0000256" key="4">
    <source>
        <dbReference type="ARBA" id="ARBA00023002"/>
    </source>
</evidence>
<evidence type="ECO:0000313" key="7">
    <source>
        <dbReference type="EMBL" id="KAJ5727769.1"/>
    </source>
</evidence>
<feature type="domain" description="FAD-binding" evidence="6">
    <location>
        <begin position="72"/>
        <end position="296"/>
    </location>
</feature>
<reference evidence="7" key="2">
    <citation type="submission" date="2023-01" db="EMBL/GenBank/DDBJ databases">
        <authorList>
            <person name="Petersen C."/>
        </authorList>
    </citation>
    <scope>NUCLEOTIDE SEQUENCE</scope>
    <source>
        <strain evidence="7">IBT 17514</strain>
    </source>
</reference>
<name>A0AAD6MWP9_9EURO</name>
<dbReference type="EMBL" id="JAQJAN010000006">
    <property type="protein sequence ID" value="KAJ5727769.1"/>
    <property type="molecule type" value="Genomic_DNA"/>
</dbReference>
<keyword evidence="5" id="KW-0503">Monooxygenase</keyword>
<keyword evidence="3" id="KW-0274">FAD</keyword>
<evidence type="ECO:0000256" key="5">
    <source>
        <dbReference type="ARBA" id="ARBA00023033"/>
    </source>
</evidence>
<dbReference type="PRINTS" id="PR00420">
    <property type="entry name" value="RNGMNOXGNASE"/>
</dbReference>
<keyword evidence="4" id="KW-0560">Oxidoreductase</keyword>
<organism evidence="7 8">
    <name type="scientific">Penicillium malachiteum</name>
    <dbReference type="NCBI Taxonomy" id="1324776"/>
    <lineage>
        <taxon>Eukaryota</taxon>
        <taxon>Fungi</taxon>
        <taxon>Dikarya</taxon>
        <taxon>Ascomycota</taxon>
        <taxon>Pezizomycotina</taxon>
        <taxon>Eurotiomycetes</taxon>
        <taxon>Eurotiomycetidae</taxon>
        <taxon>Eurotiales</taxon>
        <taxon>Aspergillaceae</taxon>
        <taxon>Penicillium</taxon>
    </lineage>
</organism>
<sequence>MPFSSSSGPPGPPPSSLSHRAYTVDRNTFREAMLTGLEEHVFFGKSFVRYEEFPDKIIAHFADGTSADGILLIGADGVRSRVRKQLIPNFPAIDTGMRIVFGKTPITTEYLAATPETHRTGMSLVTDLDDKDQPTPMFESIHFPYTGKVEAPQLPDPYMYRVLVFHRDVIPFSDEKSWRFTPEEAANLARQLTASWDPALRPVIAHQNTSQSSVRSLLSAHLDIAAWDPSGRVTLLGDVVHVMPPTGAMGANTALRDAADLVCRILKAGGAGKVDSQVIGEYETDLREFAKKAIDMSWKGGMKSFGLRPIEECESIVL</sequence>
<dbReference type="GO" id="GO:0004497">
    <property type="term" value="F:monooxygenase activity"/>
    <property type="evidence" value="ECO:0007669"/>
    <property type="project" value="UniProtKB-KW"/>
</dbReference>
<dbReference type="AlphaFoldDB" id="A0AAD6MWP9"/>
<dbReference type="Gene3D" id="3.50.50.60">
    <property type="entry name" value="FAD/NAD(P)-binding domain"/>
    <property type="match status" value="1"/>
</dbReference>
<evidence type="ECO:0000256" key="3">
    <source>
        <dbReference type="ARBA" id="ARBA00022827"/>
    </source>
</evidence>
<keyword evidence="8" id="KW-1185">Reference proteome</keyword>
<evidence type="ECO:0000259" key="6">
    <source>
        <dbReference type="Pfam" id="PF01494"/>
    </source>
</evidence>
<proteinExistence type="predicted"/>
<evidence type="ECO:0000256" key="2">
    <source>
        <dbReference type="ARBA" id="ARBA00022630"/>
    </source>
</evidence>
<dbReference type="Proteomes" id="UP001215712">
    <property type="component" value="Unassembled WGS sequence"/>
</dbReference>